<sequence length="102" mass="11204">MPRTAMTKSKLARRVMQPSQWAMPALSSDRPSRPSPLSLSLLPEPHRIATTAKNPMVSHSEAPNTSRLEPARPHPGNNNYLHVLYFSCTFAWIPPSSSGKAG</sequence>
<evidence type="ECO:0000313" key="2">
    <source>
        <dbReference type="EMBL" id="CAK6432686.1"/>
    </source>
</evidence>
<dbReference type="EMBL" id="OY882858">
    <property type="protein sequence ID" value="CAK6432686.1"/>
    <property type="molecule type" value="Genomic_DNA"/>
</dbReference>
<proteinExistence type="predicted"/>
<gene>
    <name evidence="2" type="ORF">MPIPNATIZW_LOCUS992</name>
</gene>
<name>A0ABN9Z7F4_PIPNA</name>
<dbReference type="Proteomes" id="UP001314169">
    <property type="component" value="Chromosome 1"/>
</dbReference>
<keyword evidence="3" id="KW-1185">Reference proteome</keyword>
<evidence type="ECO:0000313" key="3">
    <source>
        <dbReference type="Proteomes" id="UP001314169"/>
    </source>
</evidence>
<accession>A0ABN9Z7F4</accession>
<feature type="compositionally biased region" description="Low complexity" evidence="1">
    <location>
        <begin position="24"/>
        <end position="43"/>
    </location>
</feature>
<protein>
    <submittedName>
        <fullName evidence="2">Uncharacterized protein</fullName>
    </submittedName>
</protein>
<evidence type="ECO:0000256" key="1">
    <source>
        <dbReference type="SAM" id="MobiDB-lite"/>
    </source>
</evidence>
<reference evidence="2" key="1">
    <citation type="submission" date="2023-12" db="EMBL/GenBank/DDBJ databases">
        <authorList>
            <person name="Brown T."/>
        </authorList>
    </citation>
    <scope>NUCLEOTIDE SEQUENCE</scope>
</reference>
<organism evidence="2 3">
    <name type="scientific">Pipistrellus nathusii</name>
    <name type="common">Nathusius' pipistrelle</name>
    <dbReference type="NCBI Taxonomy" id="59473"/>
    <lineage>
        <taxon>Eukaryota</taxon>
        <taxon>Metazoa</taxon>
        <taxon>Chordata</taxon>
        <taxon>Craniata</taxon>
        <taxon>Vertebrata</taxon>
        <taxon>Euteleostomi</taxon>
        <taxon>Mammalia</taxon>
        <taxon>Eutheria</taxon>
        <taxon>Laurasiatheria</taxon>
        <taxon>Chiroptera</taxon>
        <taxon>Yangochiroptera</taxon>
        <taxon>Vespertilionidae</taxon>
        <taxon>Pipistrellus</taxon>
    </lineage>
</organism>
<feature type="region of interest" description="Disordered" evidence="1">
    <location>
        <begin position="1"/>
        <end position="74"/>
    </location>
</feature>